<evidence type="ECO:0000256" key="1">
    <source>
        <dbReference type="SAM" id="MobiDB-lite"/>
    </source>
</evidence>
<dbReference type="Pfam" id="PF11905">
    <property type="entry name" value="DUF3425"/>
    <property type="match status" value="1"/>
</dbReference>
<evidence type="ECO:0000313" key="2">
    <source>
        <dbReference type="EMBL" id="KAH7363467.1"/>
    </source>
</evidence>
<protein>
    <submittedName>
        <fullName evidence="2">Uncharacterized protein</fullName>
    </submittedName>
</protein>
<dbReference type="OrthoDB" id="2245989at2759"/>
<dbReference type="PANTHER" id="PTHR38116">
    <property type="entry name" value="CHROMOSOME 7, WHOLE GENOME SHOTGUN SEQUENCE"/>
    <property type="match status" value="1"/>
</dbReference>
<dbReference type="EMBL" id="JAGPXD010000003">
    <property type="protein sequence ID" value="KAH7363467.1"/>
    <property type="molecule type" value="Genomic_DNA"/>
</dbReference>
<feature type="compositionally biased region" description="Basic residues" evidence="1">
    <location>
        <begin position="44"/>
        <end position="61"/>
    </location>
</feature>
<dbReference type="InterPro" id="IPR021833">
    <property type="entry name" value="DUF3425"/>
</dbReference>
<gene>
    <name evidence="2" type="ORF">B0T11DRAFT_282648</name>
</gene>
<accession>A0A8K0TIY9</accession>
<comment type="caution">
    <text evidence="2">The sequence shown here is derived from an EMBL/GenBank/DDBJ whole genome shotgun (WGS) entry which is preliminary data.</text>
</comment>
<sequence length="270" mass="29933">MDCTQDFKAISAILLPQPSPTPPQRASLGRPGDDWTGITDTKERRRRQNRVHQRAYRRRHAAPAGSSISTSELPPRDSHSPAKPSPSPPADQGWTRVSGSRDGTPAPLPLPLVVKLNTCSAFMHNARVLNIDVDLICDANLRSPFAQGCPATVEASWPVALHPTELQKTARHNPWIDVLPLPRLRDNLIRACPLINEMEIGSDIMNVGTVSDDKATLVVWSNPSDPRSWEASTAFLRKWGYLLKGCQELIEATNSWRNKRGEHVLRVDVS</sequence>
<dbReference type="PANTHER" id="PTHR38116:SF1">
    <property type="entry name" value="BZIP DOMAIN-CONTAINING PROTEIN"/>
    <property type="match status" value="1"/>
</dbReference>
<dbReference type="AlphaFoldDB" id="A0A8K0TIY9"/>
<organism evidence="2 3">
    <name type="scientific">Plectosphaerella cucumerina</name>
    <dbReference type="NCBI Taxonomy" id="40658"/>
    <lineage>
        <taxon>Eukaryota</taxon>
        <taxon>Fungi</taxon>
        <taxon>Dikarya</taxon>
        <taxon>Ascomycota</taxon>
        <taxon>Pezizomycotina</taxon>
        <taxon>Sordariomycetes</taxon>
        <taxon>Hypocreomycetidae</taxon>
        <taxon>Glomerellales</taxon>
        <taxon>Plectosphaerellaceae</taxon>
        <taxon>Plectosphaerella</taxon>
    </lineage>
</organism>
<proteinExistence type="predicted"/>
<dbReference type="CDD" id="cd14688">
    <property type="entry name" value="bZIP_YAP"/>
    <property type="match status" value="1"/>
</dbReference>
<keyword evidence="3" id="KW-1185">Reference proteome</keyword>
<feature type="region of interest" description="Disordered" evidence="1">
    <location>
        <begin position="11"/>
        <end position="107"/>
    </location>
</feature>
<name>A0A8K0TIY9_9PEZI</name>
<dbReference type="Proteomes" id="UP000813385">
    <property type="component" value="Unassembled WGS sequence"/>
</dbReference>
<reference evidence="2" key="1">
    <citation type="journal article" date="2021" name="Nat. Commun.">
        <title>Genetic determinants of endophytism in the Arabidopsis root mycobiome.</title>
        <authorList>
            <person name="Mesny F."/>
            <person name="Miyauchi S."/>
            <person name="Thiergart T."/>
            <person name="Pickel B."/>
            <person name="Atanasova L."/>
            <person name="Karlsson M."/>
            <person name="Huettel B."/>
            <person name="Barry K.W."/>
            <person name="Haridas S."/>
            <person name="Chen C."/>
            <person name="Bauer D."/>
            <person name="Andreopoulos W."/>
            <person name="Pangilinan J."/>
            <person name="LaButti K."/>
            <person name="Riley R."/>
            <person name="Lipzen A."/>
            <person name="Clum A."/>
            <person name="Drula E."/>
            <person name="Henrissat B."/>
            <person name="Kohler A."/>
            <person name="Grigoriev I.V."/>
            <person name="Martin F.M."/>
            <person name="Hacquard S."/>
        </authorList>
    </citation>
    <scope>NUCLEOTIDE SEQUENCE</scope>
    <source>
        <strain evidence="2">MPI-CAGE-AT-0016</strain>
    </source>
</reference>
<evidence type="ECO:0000313" key="3">
    <source>
        <dbReference type="Proteomes" id="UP000813385"/>
    </source>
</evidence>